<evidence type="ECO:0000256" key="1">
    <source>
        <dbReference type="ARBA" id="ARBA00007606"/>
    </source>
</evidence>
<feature type="transmembrane region" description="Helical" evidence="3">
    <location>
        <begin position="224"/>
        <end position="247"/>
    </location>
</feature>
<dbReference type="PANTHER" id="PTHR32401:SF48">
    <property type="entry name" value="LEGUME LECTIN DOMAIN-CONTAINING PROTEIN"/>
    <property type="match status" value="1"/>
</dbReference>
<reference evidence="5" key="1">
    <citation type="submission" date="2024-02" db="EMBL/GenBank/DDBJ databases">
        <authorList>
            <consortium name="ELIXIR-Norway"/>
            <consortium name="Elixir Norway"/>
        </authorList>
    </citation>
    <scope>NUCLEOTIDE SEQUENCE</scope>
</reference>
<evidence type="ECO:0000256" key="2">
    <source>
        <dbReference type="ARBA" id="ARBA00022734"/>
    </source>
</evidence>
<feature type="non-terminal residue" evidence="5">
    <location>
        <position position="1"/>
    </location>
</feature>
<accession>A0ABP0WI11</accession>
<feature type="non-terminal residue" evidence="5">
    <location>
        <position position="338"/>
    </location>
</feature>
<dbReference type="Gene3D" id="3.30.200.20">
    <property type="entry name" value="Phosphorylase Kinase, domain 1"/>
    <property type="match status" value="1"/>
</dbReference>
<dbReference type="SUPFAM" id="SSF49899">
    <property type="entry name" value="Concanavalin A-like lectins/glucanases"/>
    <property type="match status" value="1"/>
</dbReference>
<keyword evidence="3" id="KW-1133">Transmembrane helix</keyword>
<dbReference type="PANTHER" id="PTHR32401">
    <property type="entry name" value="CONCANAVALIN A-LIKE LECTIN FAMILY PROTEIN"/>
    <property type="match status" value="1"/>
</dbReference>
<keyword evidence="3" id="KW-0472">Membrane</keyword>
<dbReference type="EMBL" id="OZ020112">
    <property type="protein sequence ID" value="CAK9265095.1"/>
    <property type="molecule type" value="Genomic_DNA"/>
</dbReference>
<evidence type="ECO:0000313" key="5">
    <source>
        <dbReference type="EMBL" id="CAK9265095.1"/>
    </source>
</evidence>
<dbReference type="Gene3D" id="2.60.120.200">
    <property type="match status" value="1"/>
</dbReference>
<dbReference type="Proteomes" id="UP001497444">
    <property type="component" value="Chromosome 17"/>
</dbReference>
<keyword evidence="2" id="KW-0430">Lectin</keyword>
<dbReference type="InterPro" id="IPR001220">
    <property type="entry name" value="Legume_lectin_dom"/>
</dbReference>
<dbReference type="InterPro" id="IPR011009">
    <property type="entry name" value="Kinase-like_dom_sf"/>
</dbReference>
<protein>
    <recommendedName>
        <fullName evidence="4">Legume lectin domain-containing protein</fullName>
    </recommendedName>
</protein>
<dbReference type="SUPFAM" id="SSF56112">
    <property type="entry name" value="Protein kinase-like (PK-like)"/>
    <property type="match status" value="1"/>
</dbReference>
<organism evidence="5 6">
    <name type="scientific">Sphagnum jensenii</name>
    <dbReference type="NCBI Taxonomy" id="128206"/>
    <lineage>
        <taxon>Eukaryota</taxon>
        <taxon>Viridiplantae</taxon>
        <taxon>Streptophyta</taxon>
        <taxon>Embryophyta</taxon>
        <taxon>Bryophyta</taxon>
        <taxon>Sphagnophytina</taxon>
        <taxon>Sphagnopsida</taxon>
        <taxon>Sphagnales</taxon>
        <taxon>Sphagnaceae</taxon>
        <taxon>Sphagnum</taxon>
    </lineage>
</organism>
<dbReference type="InterPro" id="IPR050258">
    <property type="entry name" value="Leguminous_Lectin"/>
</dbReference>
<sequence>VQFQDVKSMTFASFSTFFTFSVTSSSNTLSGDGLAFIIVANSNPPPHNFSGGTLGILSSETNGNASNHVFAVEIDTFQNSQYNDPSGSHMGVDINSLNSTHTYNFCNTTCNQSYFVNQGIFGVWIDYSASDETLQVVVEPYTVYPSRPPPSQIVVPNFTLLDVLEEDGQMYVGFSGATGANFENHYIYSWSFLTSGLPNQTSTGALPNQTSTGRLPNQKKKSPLIAIVLTSGIIFMGGAILGAFFFFKRKSRTGLHVLELGSHGNQDNYDLHLEEFVGGPRRFSYKELSTATKSFSPNEMLGRGGFECVYKGVLHDIGGLVAVKKIAEDSQQGGREFF</sequence>
<dbReference type="InterPro" id="IPR013320">
    <property type="entry name" value="ConA-like_dom_sf"/>
</dbReference>
<dbReference type="Pfam" id="PF00139">
    <property type="entry name" value="Lectin_legB"/>
    <property type="match status" value="1"/>
</dbReference>
<evidence type="ECO:0000259" key="4">
    <source>
        <dbReference type="Pfam" id="PF00139"/>
    </source>
</evidence>
<name>A0ABP0WI11_9BRYO</name>
<comment type="similarity">
    <text evidence="1">Belongs to the leguminous lectin family.</text>
</comment>
<feature type="domain" description="Legume lectin" evidence="4">
    <location>
        <begin position="1"/>
        <end position="203"/>
    </location>
</feature>
<evidence type="ECO:0000256" key="3">
    <source>
        <dbReference type="SAM" id="Phobius"/>
    </source>
</evidence>
<proteinExistence type="inferred from homology"/>
<dbReference type="CDD" id="cd06899">
    <property type="entry name" value="lectin_legume_LecRK_Arcelin_ConA"/>
    <property type="match status" value="1"/>
</dbReference>
<evidence type="ECO:0000313" key="6">
    <source>
        <dbReference type="Proteomes" id="UP001497444"/>
    </source>
</evidence>
<gene>
    <name evidence="5" type="ORF">CSSPJE1EN1_LOCUS10573</name>
</gene>
<keyword evidence="6" id="KW-1185">Reference proteome</keyword>
<keyword evidence="3" id="KW-0812">Transmembrane</keyword>